<dbReference type="InterPro" id="IPR012106">
    <property type="entry name" value="Phage_Mu_Gp1"/>
</dbReference>
<dbReference type="RefSeq" id="WP_011698735.1">
    <property type="nucleotide sequence ID" value="NC_008554.1"/>
</dbReference>
<evidence type="ECO:0000313" key="1">
    <source>
        <dbReference type="EMBL" id="ABK17565.1"/>
    </source>
</evidence>
<dbReference type="OrthoDB" id="2043985at2"/>
<name>A0LJG3_SYNFM</name>
<dbReference type="EMBL" id="CP000478">
    <property type="protein sequence ID" value="ABK17565.1"/>
    <property type="molecule type" value="Genomic_DNA"/>
</dbReference>
<sequence>MNKATLLQQLTAALSGDGATAVPGAFQVFPHGPVSIEGDDPVIVDDAAMDRVVDRFRARGLDMVVDYEHQTEEGNPAPAAGWIKALENRGEDGLWARVEWTERAGEYLANREYRYFSPVFLVSRTDRRLMELLRVALTNAPRLNRLRPIVARIDAEPQLALTSTSTRTEEGMYLERNAKPLGPPEGAQEQDVTEAVEKPARQTAAASGAFVENSGTGSACVACADVRRVLELPGDAGAGEVIASIHALRQRPDLGVEVAELRRKLAEHDRDDLVAAALREGKITPAQKEWAQTYALRDPAGFRLFTAKAPRVVRTESLDIIGDVRPGGPASSDGEQTIINRMMGISAETWKKFGPKDEL</sequence>
<reference evidence="1 2" key="1">
    <citation type="submission" date="2006-10" db="EMBL/GenBank/DDBJ databases">
        <title>Complete sequence of Syntrophobacter fumaroxidans MPOB.</title>
        <authorList>
            <consortium name="US DOE Joint Genome Institute"/>
            <person name="Copeland A."/>
            <person name="Lucas S."/>
            <person name="Lapidus A."/>
            <person name="Barry K."/>
            <person name="Detter J.C."/>
            <person name="Glavina del Rio T."/>
            <person name="Hammon N."/>
            <person name="Israni S."/>
            <person name="Pitluck S."/>
            <person name="Goltsman E.G."/>
            <person name="Martinez M."/>
            <person name="Schmutz J."/>
            <person name="Larimer F."/>
            <person name="Land M."/>
            <person name="Hauser L."/>
            <person name="Kyrpides N."/>
            <person name="Kim E."/>
            <person name="Boone D.R."/>
            <person name="Brockman F."/>
            <person name="Culley D."/>
            <person name="Ferry J."/>
            <person name="Gunsalus R."/>
            <person name="McInerney M.J."/>
            <person name="Morrison M."/>
            <person name="Plugge C."/>
            <person name="Rohlin L."/>
            <person name="Scholten J."/>
            <person name="Sieber J."/>
            <person name="Stams A.J.M."/>
            <person name="Worm P."/>
            <person name="Henstra A.M."/>
            <person name="Richardson P."/>
        </authorList>
    </citation>
    <scope>NUCLEOTIDE SEQUENCE [LARGE SCALE GENOMIC DNA]</scope>
    <source>
        <strain evidence="2">DSM 10017 / MPOB</strain>
    </source>
</reference>
<dbReference type="KEGG" id="sfu:Sfum_1880"/>
<accession>A0LJG3</accession>
<organism evidence="1 2">
    <name type="scientific">Syntrophobacter fumaroxidans (strain DSM 10017 / MPOB)</name>
    <dbReference type="NCBI Taxonomy" id="335543"/>
    <lineage>
        <taxon>Bacteria</taxon>
        <taxon>Pseudomonadati</taxon>
        <taxon>Thermodesulfobacteriota</taxon>
        <taxon>Syntrophobacteria</taxon>
        <taxon>Syntrophobacterales</taxon>
        <taxon>Syntrophobacteraceae</taxon>
        <taxon>Syntrophobacter</taxon>
    </lineage>
</organism>
<dbReference type="Proteomes" id="UP000001784">
    <property type="component" value="Chromosome"/>
</dbReference>
<dbReference type="eggNOG" id="COG4388">
    <property type="taxonomic scope" value="Bacteria"/>
</dbReference>
<gene>
    <name evidence="1" type="ordered locus">Sfum_1880</name>
</gene>
<dbReference type="AlphaFoldDB" id="A0LJG3"/>
<protein>
    <submittedName>
        <fullName evidence="1">Mu-like prophage FluMu I protein</fullName>
    </submittedName>
</protein>
<dbReference type="HOGENOM" id="CLU_062795_2_1_7"/>
<keyword evidence="2" id="KW-1185">Reference proteome</keyword>
<dbReference type="PIRSF" id="PIRSF016624">
    <property type="entry name" value="Mu_prophg_I"/>
    <property type="match status" value="1"/>
</dbReference>
<evidence type="ECO:0000313" key="2">
    <source>
        <dbReference type="Proteomes" id="UP000001784"/>
    </source>
</evidence>
<proteinExistence type="predicted"/>
<dbReference type="Pfam" id="PF10123">
    <property type="entry name" value="Mu-like_Pro"/>
    <property type="match status" value="1"/>
</dbReference>
<dbReference type="STRING" id="335543.Sfum_1880"/>
<dbReference type="InParanoid" id="A0LJG3"/>